<keyword evidence="1" id="KW-0472">Membrane</keyword>
<dbReference type="EMBL" id="JAWIIV010000003">
    <property type="protein sequence ID" value="MEC4718706.1"/>
    <property type="molecule type" value="Genomic_DNA"/>
</dbReference>
<protein>
    <submittedName>
        <fullName evidence="4">DUF6311 domain-containing protein</fullName>
    </submittedName>
</protein>
<reference evidence="4 5" key="1">
    <citation type="submission" date="2023-10" db="EMBL/GenBank/DDBJ databases">
        <title>Noviherbaspirillum sp. CPCC 100848 genome assembly.</title>
        <authorList>
            <person name="Li X.Y."/>
            <person name="Fang X.M."/>
        </authorList>
    </citation>
    <scope>NUCLEOTIDE SEQUENCE [LARGE SCALE GENOMIC DNA]</scope>
    <source>
        <strain evidence="4 5">CPCC 100848</strain>
    </source>
</reference>
<feature type="transmembrane region" description="Helical" evidence="1">
    <location>
        <begin position="309"/>
        <end position="327"/>
    </location>
</feature>
<keyword evidence="1" id="KW-0812">Transmembrane</keyword>
<feature type="transmembrane region" description="Helical" evidence="1">
    <location>
        <begin position="248"/>
        <end position="269"/>
    </location>
</feature>
<keyword evidence="1" id="KW-1133">Transmembrane helix</keyword>
<feature type="transmembrane region" description="Helical" evidence="1">
    <location>
        <begin position="382"/>
        <end position="402"/>
    </location>
</feature>
<dbReference type="Pfam" id="PF25853">
    <property type="entry name" value="DUF6311_C"/>
    <property type="match status" value="1"/>
</dbReference>
<accession>A0ABU6J511</accession>
<feature type="transmembrane region" description="Helical" evidence="1">
    <location>
        <begin position="170"/>
        <end position="194"/>
    </location>
</feature>
<feature type="domain" description="DUF6311" evidence="3">
    <location>
        <begin position="449"/>
        <end position="524"/>
    </location>
</feature>
<keyword evidence="5" id="KW-1185">Reference proteome</keyword>
<evidence type="ECO:0000313" key="4">
    <source>
        <dbReference type="EMBL" id="MEC4718706.1"/>
    </source>
</evidence>
<evidence type="ECO:0000259" key="2">
    <source>
        <dbReference type="Pfam" id="PF19830"/>
    </source>
</evidence>
<evidence type="ECO:0000259" key="3">
    <source>
        <dbReference type="Pfam" id="PF25853"/>
    </source>
</evidence>
<feature type="transmembrane region" description="Helical" evidence="1">
    <location>
        <begin position="129"/>
        <end position="149"/>
    </location>
</feature>
<feature type="domain" description="DUF6311" evidence="2">
    <location>
        <begin position="40"/>
        <end position="429"/>
    </location>
</feature>
<feature type="transmembrane region" description="Helical" evidence="1">
    <location>
        <begin position="339"/>
        <end position="362"/>
    </location>
</feature>
<dbReference type="InterPro" id="IPR046278">
    <property type="entry name" value="DUF6311"/>
</dbReference>
<sequence>MVFKIIQRQMLSGPRKGVGNAHAGTPIVTSRYPAIFAALLVAALMIRVLYPSSFLDGRGAFFESGDAAQHVTGWLFYVRDAWHFPLLHTFLLNHPHGTSIAFTDSIPLAALLVKPFASWLPEQFHYIGWWHAVAYLMQALGAVALIRALGVRHLPGAIAAASMSVMWPTLYWRTSHTSLMTHGLILFALALYFSGSRASHSTARTGLLQIAVSVAALLIHPYLFAMCYPIFIAYLVDQGLNGKGWKTQGGLFVLSLVTVAAVSAALGYFSQGNTVTAGFGQYSLDLAAPFCGGTLTPCPFNRAQLNGESFTYFGAGALTIILVGIAVRARSFISAIRRYPALIVLMALFLLYAISPTVRWGAQVAVPELYRIPASLEVLTGTFRVSARFFWPVAYLIIFGAMAAVFRSYPLLATAVMIVALPLQWIDTSDMRSNVRSLVSAPAGDDLSKWDVLLKGVRSIHLYPAYSCGAASDHDYVFAQRIAARYHKPLDTGHVARLKEDCEANDREFDGALAADALYLLPVRQLESLRLNLPAGFRKAASLGECAETAHFIACRPGTDSAYWSGKQIVTRPISGLPYGSAHWEGAQLPGITGQVSGNHRLANATDAPGFLTFGPYARLAPGAYQFKLVYDSAEASTAEVGWWDLVLMDDNAKSIPVIRDELPGSAGMEKEISGNFNVEGTAHKVEIRTYSNGGHALRVHRLTITRQSPNSPNIRINE</sequence>
<name>A0ABU6J511_9BURK</name>
<evidence type="ECO:0000256" key="1">
    <source>
        <dbReference type="SAM" id="Phobius"/>
    </source>
</evidence>
<comment type="caution">
    <text evidence="4">The sequence shown here is derived from an EMBL/GenBank/DDBJ whole genome shotgun (WGS) entry which is preliminary data.</text>
</comment>
<dbReference type="RefSeq" id="WP_326505428.1">
    <property type="nucleotide sequence ID" value="NZ_JAWIIV010000003.1"/>
</dbReference>
<evidence type="ECO:0000313" key="5">
    <source>
        <dbReference type="Proteomes" id="UP001352263"/>
    </source>
</evidence>
<dbReference type="InterPro" id="IPR058671">
    <property type="entry name" value="DUF6311_C"/>
</dbReference>
<feature type="transmembrane region" description="Helical" evidence="1">
    <location>
        <begin position="206"/>
        <end position="236"/>
    </location>
</feature>
<feature type="transmembrane region" description="Helical" evidence="1">
    <location>
        <begin position="32"/>
        <end position="50"/>
    </location>
</feature>
<organism evidence="4 5">
    <name type="scientific">Noviherbaspirillum album</name>
    <dbReference type="NCBI Taxonomy" id="3080276"/>
    <lineage>
        <taxon>Bacteria</taxon>
        <taxon>Pseudomonadati</taxon>
        <taxon>Pseudomonadota</taxon>
        <taxon>Betaproteobacteria</taxon>
        <taxon>Burkholderiales</taxon>
        <taxon>Oxalobacteraceae</taxon>
        <taxon>Noviherbaspirillum</taxon>
    </lineage>
</organism>
<proteinExistence type="predicted"/>
<dbReference type="Proteomes" id="UP001352263">
    <property type="component" value="Unassembled WGS sequence"/>
</dbReference>
<gene>
    <name evidence="4" type="ORF">RY831_06080</name>
</gene>
<dbReference type="Pfam" id="PF19830">
    <property type="entry name" value="DUF6311"/>
    <property type="match status" value="1"/>
</dbReference>